<dbReference type="GO" id="GO:0005344">
    <property type="term" value="F:oxygen carrier activity"/>
    <property type="evidence" value="ECO:0007669"/>
    <property type="project" value="UniProtKB-KW"/>
</dbReference>
<dbReference type="FunFam" id="1.10.490.10:FF:000003">
    <property type="entry name" value="Flavohemoprotein"/>
    <property type="match status" value="1"/>
</dbReference>
<evidence type="ECO:0000256" key="22">
    <source>
        <dbReference type="ARBA" id="ARBA00049433"/>
    </source>
</evidence>
<evidence type="ECO:0000256" key="4">
    <source>
        <dbReference type="ARBA" id="ARBA00008414"/>
    </source>
</evidence>
<evidence type="ECO:0000256" key="7">
    <source>
        <dbReference type="ARBA" id="ARBA00022575"/>
    </source>
</evidence>
<keyword evidence="27" id="KW-1185">Reference proteome</keyword>
<dbReference type="InterPro" id="IPR000971">
    <property type="entry name" value="Globin"/>
</dbReference>
<evidence type="ECO:0000313" key="27">
    <source>
        <dbReference type="Proteomes" id="UP001139516"/>
    </source>
</evidence>
<evidence type="ECO:0000256" key="2">
    <source>
        <dbReference type="ARBA" id="ARBA00001974"/>
    </source>
</evidence>
<evidence type="ECO:0000256" key="8">
    <source>
        <dbReference type="ARBA" id="ARBA00022617"/>
    </source>
</evidence>
<keyword evidence="11" id="KW-0479">Metal-binding</keyword>
<dbReference type="InterPro" id="IPR009050">
    <property type="entry name" value="Globin-like_sf"/>
</dbReference>
<dbReference type="InterPro" id="IPR012292">
    <property type="entry name" value="Globin/Proto"/>
</dbReference>
<comment type="cofactor">
    <cofactor evidence="2">
        <name>FAD</name>
        <dbReference type="ChEBI" id="CHEBI:57692"/>
    </cofactor>
</comment>
<evidence type="ECO:0000256" key="20">
    <source>
        <dbReference type="ARBA" id="ARBA00033187"/>
    </source>
</evidence>
<evidence type="ECO:0000313" key="26">
    <source>
        <dbReference type="EMBL" id="MCK8784042.1"/>
    </source>
</evidence>
<dbReference type="InterPro" id="IPR039261">
    <property type="entry name" value="FNR_nucleotide-bd"/>
</dbReference>
<keyword evidence="23" id="KW-0813">Transport</keyword>
<dbReference type="PROSITE" id="PS01033">
    <property type="entry name" value="GLOBIN"/>
    <property type="match status" value="1"/>
</dbReference>
<evidence type="ECO:0000256" key="14">
    <source>
        <dbReference type="ARBA" id="ARBA00023002"/>
    </source>
</evidence>
<comment type="caution">
    <text evidence="26">The sequence shown here is derived from an EMBL/GenBank/DDBJ whole genome shotgun (WGS) entry which is preliminary data.</text>
</comment>
<feature type="domain" description="FAD-binding FR-type" evidence="25">
    <location>
        <begin position="153"/>
        <end position="267"/>
    </location>
</feature>
<keyword evidence="12" id="KW-0274">FAD</keyword>
<accession>A0A9X1Y6H8</accession>
<evidence type="ECO:0000256" key="21">
    <source>
        <dbReference type="ARBA" id="ARBA00048649"/>
    </source>
</evidence>
<dbReference type="EC" id="1.14.12.17" evidence="5"/>
<evidence type="ECO:0000256" key="16">
    <source>
        <dbReference type="ARBA" id="ARBA00023027"/>
    </source>
</evidence>
<dbReference type="SUPFAM" id="SSF46458">
    <property type="entry name" value="Globin-like"/>
    <property type="match status" value="1"/>
</dbReference>
<dbReference type="GO" id="GO:0046872">
    <property type="term" value="F:metal ion binding"/>
    <property type="evidence" value="ECO:0007669"/>
    <property type="project" value="UniProtKB-KW"/>
</dbReference>
<dbReference type="GO" id="GO:0019825">
    <property type="term" value="F:oxygen binding"/>
    <property type="evidence" value="ECO:0007669"/>
    <property type="project" value="InterPro"/>
</dbReference>
<evidence type="ECO:0000256" key="3">
    <source>
        <dbReference type="ARBA" id="ARBA00006401"/>
    </source>
</evidence>
<dbReference type="InterPro" id="IPR001433">
    <property type="entry name" value="OxRdtase_FAD/NAD-bd"/>
</dbReference>
<protein>
    <recommendedName>
        <fullName evidence="6">Flavohemoprotein</fullName>
        <ecNumber evidence="5">1.14.12.17</ecNumber>
    </recommendedName>
    <alternativeName>
        <fullName evidence="19">Flavohemoglobin</fullName>
    </alternativeName>
    <alternativeName>
        <fullName evidence="18">Hemoglobin-like protein</fullName>
    </alternativeName>
    <alternativeName>
        <fullName evidence="20">Nitric oxide dioxygenase</fullName>
    </alternativeName>
</protein>
<evidence type="ECO:0000259" key="24">
    <source>
        <dbReference type="PROSITE" id="PS01033"/>
    </source>
</evidence>
<comment type="catalytic activity">
    <reaction evidence="22">
        <text>2 nitric oxide + NADPH + 2 O2 = 2 nitrate + NADP(+) + H(+)</text>
        <dbReference type="Rhea" id="RHEA:19465"/>
        <dbReference type="ChEBI" id="CHEBI:15378"/>
        <dbReference type="ChEBI" id="CHEBI:15379"/>
        <dbReference type="ChEBI" id="CHEBI:16480"/>
        <dbReference type="ChEBI" id="CHEBI:17632"/>
        <dbReference type="ChEBI" id="CHEBI:57783"/>
        <dbReference type="ChEBI" id="CHEBI:58349"/>
        <dbReference type="EC" id="1.14.12.17"/>
    </reaction>
</comment>
<dbReference type="AlphaFoldDB" id="A0A9X1Y6H8"/>
<comment type="function">
    <text evidence="17">Is involved in NO detoxification in an aerobic process, termed nitric oxide dioxygenase (NOD) reaction that utilizes O(2) and NAD(P)H to convert NO to nitrate, which protects the bacterium from various noxious nitrogen compounds. Therefore, plays a central role in the inducible response to nitrosative stress.</text>
</comment>
<evidence type="ECO:0000256" key="5">
    <source>
        <dbReference type="ARBA" id="ARBA00012229"/>
    </source>
</evidence>
<dbReference type="FunFam" id="2.40.30.10:FF:000034">
    <property type="entry name" value="Flavohemoprotein"/>
    <property type="match status" value="1"/>
</dbReference>
<dbReference type="InterPro" id="IPR017938">
    <property type="entry name" value="Riboflavin_synthase-like_b-brl"/>
</dbReference>
<dbReference type="RefSeq" id="WP_248666168.1">
    <property type="nucleotide sequence ID" value="NZ_JALPRX010000023.1"/>
</dbReference>
<comment type="cofactor">
    <cofactor evidence="1">
        <name>heme b</name>
        <dbReference type="ChEBI" id="CHEBI:60344"/>
    </cofactor>
</comment>
<evidence type="ECO:0000256" key="9">
    <source>
        <dbReference type="ARBA" id="ARBA00022621"/>
    </source>
</evidence>
<evidence type="ECO:0000256" key="10">
    <source>
        <dbReference type="ARBA" id="ARBA00022630"/>
    </source>
</evidence>
<organism evidence="26 27">
    <name type="scientific">Roseomonas acroporae</name>
    <dbReference type="NCBI Taxonomy" id="2937791"/>
    <lineage>
        <taxon>Bacteria</taxon>
        <taxon>Pseudomonadati</taxon>
        <taxon>Pseudomonadota</taxon>
        <taxon>Alphaproteobacteria</taxon>
        <taxon>Acetobacterales</taxon>
        <taxon>Roseomonadaceae</taxon>
        <taxon>Roseomonas</taxon>
    </lineage>
</organism>
<evidence type="ECO:0000256" key="13">
    <source>
        <dbReference type="ARBA" id="ARBA00022857"/>
    </source>
</evidence>
<dbReference type="PROSITE" id="PS51384">
    <property type="entry name" value="FAD_FR"/>
    <property type="match status" value="1"/>
</dbReference>
<feature type="domain" description="Globin" evidence="24">
    <location>
        <begin position="1"/>
        <end position="139"/>
    </location>
</feature>
<dbReference type="SUPFAM" id="SSF63380">
    <property type="entry name" value="Riboflavin synthase domain-like"/>
    <property type="match status" value="1"/>
</dbReference>
<comment type="similarity">
    <text evidence="3">In the C-terminal section; belongs to the flavoprotein pyridine nucleotide cytochrome reductase family.</text>
</comment>
<evidence type="ECO:0000256" key="18">
    <source>
        <dbReference type="ARBA" id="ARBA00030024"/>
    </source>
</evidence>
<dbReference type="Pfam" id="PF00042">
    <property type="entry name" value="Globin"/>
    <property type="match status" value="1"/>
</dbReference>
<reference evidence="26" key="1">
    <citation type="submission" date="2022-04" db="EMBL/GenBank/DDBJ databases">
        <title>Roseomonas acroporae sp. nov., isolated from coral Acropora digitifera.</title>
        <authorList>
            <person name="Sun H."/>
        </authorList>
    </citation>
    <scope>NUCLEOTIDE SEQUENCE</scope>
    <source>
        <strain evidence="26">NAR14</strain>
    </source>
</reference>
<dbReference type="Gene3D" id="2.40.30.10">
    <property type="entry name" value="Translation factors"/>
    <property type="match status" value="1"/>
</dbReference>
<gene>
    <name evidence="26" type="primary">hmpA</name>
    <name evidence="26" type="ORF">M0638_06565</name>
</gene>
<dbReference type="EMBL" id="JALPRX010000023">
    <property type="protein sequence ID" value="MCK8784042.1"/>
    <property type="molecule type" value="Genomic_DNA"/>
</dbReference>
<evidence type="ECO:0000256" key="19">
    <source>
        <dbReference type="ARBA" id="ARBA00030929"/>
    </source>
</evidence>
<evidence type="ECO:0000256" key="17">
    <source>
        <dbReference type="ARBA" id="ARBA00025094"/>
    </source>
</evidence>
<sequence>MLSAQQRAIITATVPALRAHGETITRTFYGAMLSAHPELLDYFNPANQRAEGGQARSLAASVLAYAANIDHLDRLGGLVERIATKHVSLEILPEHYPIVGRHLLGAIAEVLGEAATPEILEAWGAAYGQLAEVMIGRERALYDETSTQPGGWAGFRPFRVARKVAESGSMTSFHLVPADGGPLADFRPGQYVSVRLQPPGSAHAQVRQYSLSAAPDGRQYRITVKREGAPAGLPDVAPGLISNFLHDHVAEGDILPVHAPVGDFVLDEASGRPVVLIGGGAGITALLPMLERLATASTREVVLLRALRGRDQHAFADRVRALAGLRTGVRSVTWYEVADASDRLDGYCDALGRLDAELIRQHLPAGEAEFYYCGPVGFMAAIEQALDTLGVPAARRHSEAFAPDPSFVVEAPDAEAMARAG</sequence>
<keyword evidence="9 23" id="KW-0561">Oxygen transport</keyword>
<dbReference type="CDD" id="cd06184">
    <property type="entry name" value="flavohem_like_fad_nad_binding"/>
    <property type="match status" value="1"/>
</dbReference>
<comment type="similarity">
    <text evidence="4">Belongs to the globin family. Two-domain flavohemoproteins subfamily.</text>
</comment>
<keyword evidence="8 23" id="KW-0349">Heme</keyword>
<keyword evidence="15" id="KW-0408">Iron</keyword>
<dbReference type="GO" id="GO:0071500">
    <property type="term" value="P:cellular response to nitrosative stress"/>
    <property type="evidence" value="ECO:0007669"/>
    <property type="project" value="TreeGrafter"/>
</dbReference>
<dbReference type="Pfam" id="PF00175">
    <property type="entry name" value="NAD_binding_1"/>
    <property type="match status" value="1"/>
</dbReference>
<keyword evidence="16" id="KW-0520">NAD</keyword>
<dbReference type="GO" id="GO:0071949">
    <property type="term" value="F:FAD binding"/>
    <property type="evidence" value="ECO:0007669"/>
    <property type="project" value="TreeGrafter"/>
</dbReference>
<name>A0A9X1Y6H8_9PROT</name>
<evidence type="ECO:0000256" key="15">
    <source>
        <dbReference type="ARBA" id="ARBA00023004"/>
    </source>
</evidence>
<dbReference type="NCBIfam" id="NF009805">
    <property type="entry name" value="PRK13289.1"/>
    <property type="match status" value="1"/>
</dbReference>
<evidence type="ECO:0000256" key="12">
    <source>
        <dbReference type="ARBA" id="ARBA00022827"/>
    </source>
</evidence>
<dbReference type="Gene3D" id="3.40.50.80">
    <property type="entry name" value="Nucleotide-binding domain of ferredoxin-NADP reductase (FNR) module"/>
    <property type="match status" value="1"/>
</dbReference>
<dbReference type="GO" id="GO:0008941">
    <property type="term" value="F:nitric oxide dioxygenase NAD(P)H activity"/>
    <property type="evidence" value="ECO:0007669"/>
    <property type="project" value="UniProtKB-EC"/>
</dbReference>
<dbReference type="PANTHER" id="PTHR43396:SF3">
    <property type="entry name" value="FLAVOHEMOPROTEIN"/>
    <property type="match status" value="1"/>
</dbReference>
<comment type="catalytic activity">
    <reaction evidence="21">
        <text>2 nitric oxide + NADH + 2 O2 = 2 nitrate + NAD(+) + H(+)</text>
        <dbReference type="Rhea" id="RHEA:19469"/>
        <dbReference type="ChEBI" id="CHEBI:15378"/>
        <dbReference type="ChEBI" id="CHEBI:15379"/>
        <dbReference type="ChEBI" id="CHEBI:16480"/>
        <dbReference type="ChEBI" id="CHEBI:17632"/>
        <dbReference type="ChEBI" id="CHEBI:57540"/>
        <dbReference type="ChEBI" id="CHEBI:57945"/>
        <dbReference type="EC" id="1.14.12.17"/>
    </reaction>
</comment>
<dbReference type="Proteomes" id="UP001139516">
    <property type="component" value="Unassembled WGS sequence"/>
</dbReference>
<dbReference type="GO" id="GO:0009636">
    <property type="term" value="P:response to toxic substance"/>
    <property type="evidence" value="ECO:0007669"/>
    <property type="project" value="UniProtKB-KW"/>
</dbReference>
<keyword evidence="14 26" id="KW-0560">Oxidoreductase</keyword>
<keyword evidence="7" id="KW-0216">Detoxification</keyword>
<dbReference type="GO" id="GO:0020037">
    <property type="term" value="F:heme binding"/>
    <property type="evidence" value="ECO:0007669"/>
    <property type="project" value="InterPro"/>
</dbReference>
<keyword evidence="13" id="KW-0521">NADP</keyword>
<dbReference type="SUPFAM" id="SSF52343">
    <property type="entry name" value="Ferredoxin reductase-like, C-terminal NADP-linked domain"/>
    <property type="match status" value="1"/>
</dbReference>
<evidence type="ECO:0000259" key="25">
    <source>
        <dbReference type="PROSITE" id="PS51384"/>
    </source>
</evidence>
<dbReference type="InterPro" id="IPR017927">
    <property type="entry name" value="FAD-bd_FR_type"/>
</dbReference>
<proteinExistence type="inferred from homology"/>
<evidence type="ECO:0000256" key="11">
    <source>
        <dbReference type="ARBA" id="ARBA00022723"/>
    </source>
</evidence>
<evidence type="ECO:0000256" key="1">
    <source>
        <dbReference type="ARBA" id="ARBA00001970"/>
    </source>
</evidence>
<dbReference type="CDD" id="cd08922">
    <property type="entry name" value="FHb-globin"/>
    <property type="match status" value="1"/>
</dbReference>
<evidence type="ECO:0000256" key="6">
    <source>
        <dbReference type="ARBA" id="ARBA00014637"/>
    </source>
</evidence>
<dbReference type="Gene3D" id="1.10.490.10">
    <property type="entry name" value="Globins"/>
    <property type="match status" value="1"/>
</dbReference>
<keyword evidence="10" id="KW-0285">Flavoprotein</keyword>
<evidence type="ECO:0000256" key="23">
    <source>
        <dbReference type="RuleBase" id="RU000356"/>
    </source>
</evidence>
<dbReference type="PANTHER" id="PTHR43396">
    <property type="entry name" value="FLAVOHEMOPROTEIN"/>
    <property type="match status" value="1"/>
</dbReference>
<dbReference type="GO" id="GO:0046210">
    <property type="term" value="P:nitric oxide catabolic process"/>
    <property type="evidence" value="ECO:0007669"/>
    <property type="project" value="TreeGrafter"/>
</dbReference>